<dbReference type="PANTHER" id="PTHR46193:SF9">
    <property type="entry name" value="HALOACID DEHALOGENASE-LIKE HYDROLASE DOMAIN-CONTAINING PROTEIN SGPP"/>
    <property type="match status" value="1"/>
</dbReference>
<dbReference type="RefSeq" id="WP_122330814.1">
    <property type="nucleotide sequence ID" value="NZ_JAQDYY010000065.1"/>
</dbReference>
<dbReference type="PANTHER" id="PTHR46193">
    <property type="entry name" value="6-PHOSPHOGLUCONATE PHOSPHATASE"/>
    <property type="match status" value="1"/>
</dbReference>
<dbReference type="Pfam" id="PF13419">
    <property type="entry name" value="HAD_2"/>
    <property type="match status" value="1"/>
</dbReference>
<dbReference type="GO" id="GO:0003824">
    <property type="term" value="F:catalytic activity"/>
    <property type="evidence" value="ECO:0007669"/>
    <property type="project" value="UniProtKB-ARBA"/>
</dbReference>
<evidence type="ECO:0000256" key="3">
    <source>
        <dbReference type="ARBA" id="ARBA00022723"/>
    </source>
</evidence>
<evidence type="ECO:0000313" key="6">
    <source>
        <dbReference type="Proteomes" id="UP000266644"/>
    </source>
</evidence>
<evidence type="ECO:0000256" key="1">
    <source>
        <dbReference type="ARBA" id="ARBA00001946"/>
    </source>
</evidence>
<evidence type="ECO:0000256" key="4">
    <source>
        <dbReference type="ARBA" id="ARBA00022842"/>
    </source>
</evidence>
<dbReference type="SFLD" id="SFLDG01135">
    <property type="entry name" value="C1.5.6:_HAD__Beta-PGM__Phospha"/>
    <property type="match status" value="1"/>
</dbReference>
<dbReference type="Gene3D" id="1.10.150.240">
    <property type="entry name" value="Putative phosphatase, domain 2"/>
    <property type="match status" value="1"/>
</dbReference>
<dbReference type="NCBIfam" id="TIGR01549">
    <property type="entry name" value="HAD-SF-IA-v1"/>
    <property type="match status" value="1"/>
</dbReference>
<organism evidence="5 6">
    <name type="scientific">Bacteroides fragilis</name>
    <dbReference type="NCBI Taxonomy" id="817"/>
    <lineage>
        <taxon>Bacteria</taxon>
        <taxon>Pseudomonadati</taxon>
        <taxon>Bacteroidota</taxon>
        <taxon>Bacteroidia</taxon>
        <taxon>Bacteroidales</taxon>
        <taxon>Bacteroidaceae</taxon>
        <taxon>Bacteroides</taxon>
    </lineage>
</organism>
<dbReference type="GO" id="GO:0046872">
    <property type="term" value="F:metal ion binding"/>
    <property type="evidence" value="ECO:0007669"/>
    <property type="project" value="UniProtKB-KW"/>
</dbReference>
<sequence length="210" mass="24015">MDKIKAVIFDMDGVLIDAKEWHYEALNKALRLFGFEISRYDHLVTFDGLPTAKKLEMMTVERGLPKSLHQLINDMKQIYTMEYVYMKCKPLFVHQYALSRLKSEGFRLALASNSVRVTIDMMMEKADLNQYLDFSLSNQDVKKSKPDPEIYITAINRLGLSPEECLVVEDNQNGVKAALASGANLLKVETVNDVTYSNIINRINEIENNI</sequence>
<dbReference type="NCBIfam" id="TIGR01509">
    <property type="entry name" value="HAD-SF-IA-v3"/>
    <property type="match status" value="1"/>
</dbReference>
<dbReference type="InterPro" id="IPR051600">
    <property type="entry name" value="Beta-PGM-like"/>
</dbReference>
<reference evidence="5 6" key="1">
    <citation type="submission" date="2018-08" db="EMBL/GenBank/DDBJ databases">
        <title>A genome reference for cultivated species of the human gut microbiota.</title>
        <authorList>
            <person name="Zou Y."/>
            <person name="Xue W."/>
            <person name="Luo G."/>
        </authorList>
    </citation>
    <scope>NUCLEOTIDE SEQUENCE [LARGE SCALE GENOMIC DNA]</scope>
    <source>
        <strain evidence="5 6">AM18-6</strain>
    </source>
</reference>
<dbReference type="Gene3D" id="3.40.50.1000">
    <property type="entry name" value="HAD superfamily/HAD-like"/>
    <property type="match status" value="1"/>
</dbReference>
<evidence type="ECO:0000313" key="5">
    <source>
        <dbReference type="EMBL" id="RHH04786.1"/>
    </source>
</evidence>
<dbReference type="EMBL" id="QRJE01000070">
    <property type="protein sequence ID" value="RHH04786.1"/>
    <property type="molecule type" value="Genomic_DNA"/>
</dbReference>
<dbReference type="SUPFAM" id="SSF56784">
    <property type="entry name" value="HAD-like"/>
    <property type="match status" value="1"/>
</dbReference>
<name>A0A396BS76_BACFG</name>
<proteinExistence type="inferred from homology"/>
<accession>A0A396BS76</accession>
<dbReference type="Proteomes" id="UP000266644">
    <property type="component" value="Unassembled WGS sequence"/>
</dbReference>
<dbReference type="InterPro" id="IPR036412">
    <property type="entry name" value="HAD-like_sf"/>
</dbReference>
<protein>
    <submittedName>
        <fullName evidence="5">HAD family phosphatase</fullName>
    </submittedName>
</protein>
<dbReference type="SFLD" id="SFLDG01129">
    <property type="entry name" value="C1.5:_HAD__Beta-PGM__Phosphata"/>
    <property type="match status" value="1"/>
</dbReference>
<evidence type="ECO:0000256" key="2">
    <source>
        <dbReference type="ARBA" id="ARBA00006171"/>
    </source>
</evidence>
<comment type="cofactor">
    <cofactor evidence="1">
        <name>Mg(2+)</name>
        <dbReference type="ChEBI" id="CHEBI:18420"/>
    </cofactor>
</comment>
<dbReference type="InterPro" id="IPR023214">
    <property type="entry name" value="HAD_sf"/>
</dbReference>
<comment type="similarity">
    <text evidence="2">Belongs to the HAD-like hydrolase superfamily. CbbY/CbbZ/Gph/YieH family.</text>
</comment>
<comment type="caution">
    <text evidence="5">The sequence shown here is derived from an EMBL/GenBank/DDBJ whole genome shotgun (WGS) entry which is preliminary data.</text>
</comment>
<dbReference type="InterPro" id="IPR023198">
    <property type="entry name" value="PGP-like_dom2"/>
</dbReference>
<dbReference type="SFLD" id="SFLDS00003">
    <property type="entry name" value="Haloacid_Dehalogenase"/>
    <property type="match status" value="1"/>
</dbReference>
<keyword evidence="3" id="KW-0479">Metal-binding</keyword>
<keyword evidence="4" id="KW-0460">Magnesium</keyword>
<dbReference type="InterPro" id="IPR041492">
    <property type="entry name" value="HAD_2"/>
</dbReference>
<gene>
    <name evidence="5" type="ORF">DW228_24405</name>
</gene>
<dbReference type="AlphaFoldDB" id="A0A396BS76"/>
<dbReference type="InterPro" id="IPR006439">
    <property type="entry name" value="HAD-SF_hydro_IA"/>
</dbReference>